<dbReference type="VEuPathDB" id="FungiDB:JI435_428530"/>
<name>A0A7U2ETA8_PHANO</name>
<reference evidence="2" key="1">
    <citation type="journal article" date="2021" name="BMC Genomics">
        <title>Chromosome-level genome assembly and manually-curated proteome of model necrotroph Parastagonospora nodorum Sn15 reveals a genome-wide trove of candidate effector homologs, and redundancy of virulence-related functions within an accessory chromosome.</title>
        <authorList>
            <person name="Bertazzoni S."/>
            <person name="Jones D.A.B."/>
            <person name="Phan H.T."/>
            <person name="Tan K.-C."/>
            <person name="Hane J.K."/>
        </authorList>
    </citation>
    <scope>NUCLEOTIDE SEQUENCE [LARGE SCALE GENOMIC DNA]</scope>
    <source>
        <strain evidence="2">SN15 / ATCC MYA-4574 / FGSC 10173)</strain>
    </source>
</reference>
<dbReference type="EMBL" id="CP069024">
    <property type="protein sequence ID" value="QRC92710.1"/>
    <property type="molecule type" value="Genomic_DNA"/>
</dbReference>
<organism evidence="1 2">
    <name type="scientific">Phaeosphaeria nodorum (strain SN15 / ATCC MYA-4574 / FGSC 10173)</name>
    <name type="common">Glume blotch fungus</name>
    <name type="synonym">Parastagonospora nodorum</name>
    <dbReference type="NCBI Taxonomy" id="321614"/>
    <lineage>
        <taxon>Eukaryota</taxon>
        <taxon>Fungi</taxon>
        <taxon>Dikarya</taxon>
        <taxon>Ascomycota</taxon>
        <taxon>Pezizomycotina</taxon>
        <taxon>Dothideomycetes</taxon>
        <taxon>Pleosporomycetidae</taxon>
        <taxon>Pleosporales</taxon>
        <taxon>Pleosporineae</taxon>
        <taxon>Phaeosphaeriaceae</taxon>
        <taxon>Parastagonospora</taxon>
    </lineage>
</organism>
<dbReference type="AlphaFoldDB" id="A0A7U2ETA8"/>
<gene>
    <name evidence="1" type="ORF">JI435_428530</name>
</gene>
<sequence>MEQRIRLHVTHVPSYSTNAFLKRSSPFPSRKALLTRFSPTAATAFPSYKQPPKDQPQQGRTRLILQRLKIQHLALHLLHDPSRLLEAIRAGVSPRPALHDLHDKLSYRTT</sequence>
<accession>A0A7U2ETA8</accession>
<keyword evidence="2" id="KW-1185">Reference proteome</keyword>
<proteinExistence type="predicted"/>
<evidence type="ECO:0000313" key="2">
    <source>
        <dbReference type="Proteomes" id="UP000663193"/>
    </source>
</evidence>
<dbReference type="Proteomes" id="UP000663193">
    <property type="component" value="Chromosome 2"/>
</dbReference>
<evidence type="ECO:0000313" key="1">
    <source>
        <dbReference type="EMBL" id="QRC92710.1"/>
    </source>
</evidence>
<protein>
    <submittedName>
        <fullName evidence="1">Uncharacterized protein</fullName>
    </submittedName>
</protein>